<dbReference type="Proteomes" id="UP001148838">
    <property type="component" value="Unassembled WGS sequence"/>
</dbReference>
<evidence type="ECO:0000313" key="3">
    <source>
        <dbReference type="Proteomes" id="UP001148838"/>
    </source>
</evidence>
<protein>
    <submittedName>
        <fullName evidence="2">Uncharacterized protein</fullName>
    </submittedName>
</protein>
<feature type="region of interest" description="Disordered" evidence="1">
    <location>
        <begin position="135"/>
        <end position="172"/>
    </location>
</feature>
<gene>
    <name evidence="2" type="ORF">ANN_25852</name>
</gene>
<keyword evidence="3" id="KW-1185">Reference proteome</keyword>
<proteinExistence type="predicted"/>
<name>A0ABQ8S4B3_PERAM</name>
<evidence type="ECO:0000313" key="2">
    <source>
        <dbReference type="EMBL" id="KAJ4428859.1"/>
    </source>
</evidence>
<evidence type="ECO:0000256" key="1">
    <source>
        <dbReference type="SAM" id="MobiDB-lite"/>
    </source>
</evidence>
<reference evidence="2 3" key="1">
    <citation type="journal article" date="2022" name="Allergy">
        <title>Genome assembly and annotation of Periplaneta americana reveal a comprehensive cockroach allergen profile.</title>
        <authorList>
            <person name="Wang L."/>
            <person name="Xiong Q."/>
            <person name="Saelim N."/>
            <person name="Wang L."/>
            <person name="Nong W."/>
            <person name="Wan A.T."/>
            <person name="Shi M."/>
            <person name="Liu X."/>
            <person name="Cao Q."/>
            <person name="Hui J.H.L."/>
            <person name="Sookrung N."/>
            <person name="Leung T.F."/>
            <person name="Tungtrongchitr A."/>
            <person name="Tsui S.K.W."/>
        </authorList>
    </citation>
    <scope>NUCLEOTIDE SEQUENCE [LARGE SCALE GENOMIC DNA]</scope>
    <source>
        <strain evidence="2">PWHHKU_190912</strain>
    </source>
</reference>
<dbReference type="EMBL" id="JAJSOF020000036">
    <property type="protein sequence ID" value="KAJ4428859.1"/>
    <property type="molecule type" value="Genomic_DNA"/>
</dbReference>
<sequence>MSSRLEDRVRDPGLNPGFERHQFIYVHTFSYIYSERSEMSLTSCPLLEPGPAAKQSNTCQVAGGISMAQLHAYAIGILNCVDAALVPLHTTARMRLSSYKKCFRVALIVTVEIRKTYEKAMGDSDHAKTYEKAMGDSDHAKTNEKAMGDSDHTPVMSTEGHRSKHSLWSPGEPKRFTAERKETDERVLTFALLRCTYCLQLSCVPQSQTSAGTQGEFTTLALLPVAYSYTQPFLFPYLALDARARRQGQKNVLALTSLTYRNQRVDKENLQ</sequence>
<organism evidence="2 3">
    <name type="scientific">Periplaneta americana</name>
    <name type="common">American cockroach</name>
    <name type="synonym">Blatta americana</name>
    <dbReference type="NCBI Taxonomy" id="6978"/>
    <lineage>
        <taxon>Eukaryota</taxon>
        <taxon>Metazoa</taxon>
        <taxon>Ecdysozoa</taxon>
        <taxon>Arthropoda</taxon>
        <taxon>Hexapoda</taxon>
        <taxon>Insecta</taxon>
        <taxon>Pterygota</taxon>
        <taxon>Neoptera</taxon>
        <taxon>Polyneoptera</taxon>
        <taxon>Dictyoptera</taxon>
        <taxon>Blattodea</taxon>
        <taxon>Blattoidea</taxon>
        <taxon>Blattidae</taxon>
        <taxon>Blattinae</taxon>
        <taxon>Periplaneta</taxon>
    </lineage>
</organism>
<feature type="compositionally biased region" description="Basic and acidic residues" evidence="1">
    <location>
        <begin position="135"/>
        <end position="152"/>
    </location>
</feature>
<comment type="caution">
    <text evidence="2">The sequence shown here is derived from an EMBL/GenBank/DDBJ whole genome shotgun (WGS) entry which is preliminary data.</text>
</comment>
<accession>A0ABQ8S4B3</accession>